<feature type="region of interest" description="Disordered" evidence="1">
    <location>
        <begin position="1"/>
        <end position="36"/>
    </location>
</feature>
<evidence type="ECO:0000313" key="2">
    <source>
        <dbReference type="EMBL" id="ACN31742.1"/>
    </source>
</evidence>
<evidence type="ECO:0000256" key="1">
    <source>
        <dbReference type="SAM" id="MobiDB-lite"/>
    </source>
</evidence>
<reference evidence="2" key="1">
    <citation type="journal article" date="2009" name="PLoS Genet.">
        <title>Sequencing, mapping, and analysis of 27,455 maize full-length cDNAs.</title>
        <authorList>
            <person name="Soderlund C."/>
            <person name="Descour A."/>
            <person name="Kudrna D."/>
            <person name="Bomhoff M."/>
            <person name="Boyd L."/>
            <person name="Currie J."/>
            <person name="Angelova A."/>
            <person name="Collura K."/>
            <person name="Wissotski M."/>
            <person name="Ashley E."/>
            <person name="Morrow D."/>
            <person name="Fernandes J."/>
            <person name="Walbot V."/>
            <person name="Yu Y."/>
        </authorList>
    </citation>
    <scope>NUCLEOTIDE SEQUENCE</scope>
    <source>
        <strain evidence="2">B73</strain>
    </source>
</reference>
<dbReference type="EMBL" id="BT065866">
    <property type="protein sequence ID" value="ACN31742.1"/>
    <property type="molecule type" value="mRNA"/>
</dbReference>
<dbReference type="AlphaFoldDB" id="C0PC47"/>
<feature type="compositionally biased region" description="Polar residues" evidence="1">
    <location>
        <begin position="1"/>
        <end position="14"/>
    </location>
</feature>
<proteinExistence type="evidence at transcript level"/>
<sequence length="104" mass="11067">MCRPSQTPHLTMSSARIGPARPGLGAKRRGGAPLPTHGISKITLKVVVFHLRPEAPTYPTPLKSFHKVGLESSSTGSSFPADSAKPVPLAVVSLDSRQGQWESR</sequence>
<organism evidence="2">
    <name type="scientific">Zea mays</name>
    <name type="common">Maize</name>
    <dbReference type="NCBI Taxonomy" id="4577"/>
    <lineage>
        <taxon>Eukaryota</taxon>
        <taxon>Viridiplantae</taxon>
        <taxon>Streptophyta</taxon>
        <taxon>Embryophyta</taxon>
        <taxon>Tracheophyta</taxon>
        <taxon>Spermatophyta</taxon>
        <taxon>Magnoliopsida</taxon>
        <taxon>Liliopsida</taxon>
        <taxon>Poales</taxon>
        <taxon>Poaceae</taxon>
        <taxon>PACMAD clade</taxon>
        <taxon>Panicoideae</taxon>
        <taxon>Andropogonodae</taxon>
        <taxon>Andropogoneae</taxon>
        <taxon>Tripsacinae</taxon>
        <taxon>Zea</taxon>
    </lineage>
</organism>
<name>C0PC47_MAIZE</name>
<accession>C0PC47</accession>
<protein>
    <submittedName>
        <fullName evidence="2">Uncharacterized protein</fullName>
    </submittedName>
</protein>
<reference evidence="2" key="2">
    <citation type="submission" date="2012-06" db="EMBL/GenBank/DDBJ databases">
        <authorList>
            <person name="Yu Y."/>
            <person name="Currie J."/>
            <person name="Lomeli R."/>
            <person name="Angelova A."/>
            <person name="Collura K."/>
            <person name="Wissotski M."/>
            <person name="Campos D."/>
            <person name="Kudrna D."/>
            <person name="Golser W."/>
            <person name="Ashely E."/>
            <person name="Descour A."/>
            <person name="Fernandes J."/>
            <person name="Soderlund C."/>
            <person name="Walbot V."/>
        </authorList>
    </citation>
    <scope>NUCLEOTIDE SEQUENCE</scope>
    <source>
        <strain evidence="2">B73</strain>
    </source>
</reference>